<organism evidence="1 2">
    <name type="scientific">Pseudocercospora musae</name>
    <dbReference type="NCBI Taxonomy" id="113226"/>
    <lineage>
        <taxon>Eukaryota</taxon>
        <taxon>Fungi</taxon>
        <taxon>Dikarya</taxon>
        <taxon>Ascomycota</taxon>
        <taxon>Pezizomycotina</taxon>
        <taxon>Dothideomycetes</taxon>
        <taxon>Dothideomycetidae</taxon>
        <taxon>Mycosphaerellales</taxon>
        <taxon>Mycosphaerellaceae</taxon>
        <taxon>Pseudocercospora</taxon>
    </lineage>
</organism>
<reference evidence="1 2" key="1">
    <citation type="submission" date="2015-07" db="EMBL/GenBank/DDBJ databases">
        <title>Comparative genomics of the Sigatoka disease complex on banana suggests a link between parallel evolutionary changes in Pseudocercospora fijiensis and Pseudocercospora eumusae and increased virulence on the banana host.</title>
        <authorList>
            <person name="Chang T.-C."/>
            <person name="Salvucci A."/>
            <person name="Crous P.W."/>
            <person name="Stergiopoulos I."/>
        </authorList>
    </citation>
    <scope>NUCLEOTIDE SEQUENCE [LARGE SCALE GENOMIC DNA]</scope>
    <source>
        <strain evidence="1 2">CBS 116634</strain>
    </source>
</reference>
<protein>
    <submittedName>
        <fullName evidence="1">Uncharacterized protein</fullName>
    </submittedName>
</protein>
<evidence type="ECO:0000313" key="2">
    <source>
        <dbReference type="Proteomes" id="UP000073492"/>
    </source>
</evidence>
<gene>
    <name evidence="1" type="ORF">AC579_3474</name>
</gene>
<dbReference type="EMBL" id="LFZO01000131">
    <property type="protein sequence ID" value="KXT13034.1"/>
    <property type="molecule type" value="Genomic_DNA"/>
</dbReference>
<dbReference type="Proteomes" id="UP000073492">
    <property type="component" value="Unassembled WGS sequence"/>
</dbReference>
<accession>A0A139IED3</accession>
<keyword evidence="2" id="KW-1185">Reference proteome</keyword>
<evidence type="ECO:0000313" key="1">
    <source>
        <dbReference type="EMBL" id="KXT13034.1"/>
    </source>
</evidence>
<dbReference type="AlphaFoldDB" id="A0A139IED3"/>
<sequence>MLDTSVGYSADSTKSDDIVVGLLLIQHANNGRRSEYHQRIREEARAIYYCRNDFDILHGLYDVSVARLFFKQAEGFWDNYKKTEYHLGDISYQTSYTRPKWDKALLWLQAYHSDEVTRYVCSCDGTDGQRGCCRFEKAFEIINCVNHLAWESVKLMLNAYRKAVQNETDTTWY</sequence>
<name>A0A139IED3_9PEZI</name>
<proteinExistence type="predicted"/>
<comment type="caution">
    <text evidence="1">The sequence shown here is derived from an EMBL/GenBank/DDBJ whole genome shotgun (WGS) entry which is preliminary data.</text>
</comment>